<organism evidence="2 3">
    <name type="scientific">Punica granatum</name>
    <name type="common">Pomegranate</name>
    <dbReference type="NCBI Taxonomy" id="22663"/>
    <lineage>
        <taxon>Eukaryota</taxon>
        <taxon>Viridiplantae</taxon>
        <taxon>Streptophyta</taxon>
        <taxon>Embryophyta</taxon>
        <taxon>Tracheophyta</taxon>
        <taxon>Spermatophyta</taxon>
        <taxon>Magnoliopsida</taxon>
        <taxon>eudicotyledons</taxon>
        <taxon>Gunneridae</taxon>
        <taxon>Pentapetalae</taxon>
        <taxon>rosids</taxon>
        <taxon>malvids</taxon>
        <taxon>Myrtales</taxon>
        <taxon>Lythraceae</taxon>
        <taxon>Punica</taxon>
    </lineage>
</organism>
<sequence>MGLSVTYPKIMETHPSMDLWPKGKEEGEGRDVGGGVEWSRIRGESPTKSTPLPYAFVF</sequence>
<evidence type="ECO:0000256" key="1">
    <source>
        <dbReference type="SAM" id="MobiDB-lite"/>
    </source>
</evidence>
<gene>
    <name evidence="2" type="ORF">CRG98_010493</name>
</gene>
<dbReference type="Proteomes" id="UP000233551">
    <property type="component" value="Unassembled WGS sequence"/>
</dbReference>
<dbReference type="EMBL" id="PGOL01000522">
    <property type="protein sequence ID" value="PKI69138.1"/>
    <property type="molecule type" value="Genomic_DNA"/>
</dbReference>
<keyword evidence="3" id="KW-1185">Reference proteome</keyword>
<feature type="region of interest" description="Disordered" evidence="1">
    <location>
        <begin position="16"/>
        <end position="46"/>
    </location>
</feature>
<proteinExistence type="predicted"/>
<accession>A0A2I0KKU4</accession>
<name>A0A2I0KKU4_PUNGR</name>
<evidence type="ECO:0000313" key="3">
    <source>
        <dbReference type="Proteomes" id="UP000233551"/>
    </source>
</evidence>
<feature type="compositionally biased region" description="Basic and acidic residues" evidence="1">
    <location>
        <begin position="21"/>
        <end position="31"/>
    </location>
</feature>
<comment type="caution">
    <text evidence="2">The sequence shown here is derived from an EMBL/GenBank/DDBJ whole genome shotgun (WGS) entry which is preliminary data.</text>
</comment>
<reference evidence="2 3" key="1">
    <citation type="submission" date="2017-11" db="EMBL/GenBank/DDBJ databases">
        <title>De-novo sequencing of pomegranate (Punica granatum L.) genome.</title>
        <authorList>
            <person name="Akparov Z."/>
            <person name="Amiraslanov A."/>
            <person name="Hajiyeva S."/>
            <person name="Abbasov M."/>
            <person name="Kaur K."/>
            <person name="Hamwieh A."/>
            <person name="Solovyev V."/>
            <person name="Salamov A."/>
            <person name="Braich B."/>
            <person name="Kosarev P."/>
            <person name="Mahmoud A."/>
            <person name="Hajiyev E."/>
            <person name="Babayeva S."/>
            <person name="Izzatullayeva V."/>
            <person name="Mammadov A."/>
            <person name="Mammadov A."/>
            <person name="Sharifova S."/>
            <person name="Ojaghi J."/>
            <person name="Eynullazada K."/>
            <person name="Bayramov B."/>
            <person name="Abdulazimova A."/>
            <person name="Shahmuradov I."/>
        </authorList>
    </citation>
    <scope>NUCLEOTIDE SEQUENCE [LARGE SCALE GENOMIC DNA]</scope>
    <source>
        <strain evidence="3">cv. AG2017</strain>
        <tissue evidence="2">Leaf</tissue>
    </source>
</reference>
<protein>
    <submittedName>
        <fullName evidence="2">Uncharacterized protein</fullName>
    </submittedName>
</protein>
<dbReference type="AlphaFoldDB" id="A0A2I0KKU4"/>
<evidence type="ECO:0000313" key="2">
    <source>
        <dbReference type="EMBL" id="PKI69138.1"/>
    </source>
</evidence>